<dbReference type="AlphaFoldDB" id="A0A1I4HAW2"/>
<name>A0A1I4HAW2_9RHOB</name>
<evidence type="ECO:0000313" key="2">
    <source>
        <dbReference type="Proteomes" id="UP000198851"/>
    </source>
</evidence>
<protein>
    <submittedName>
        <fullName evidence="1">Uncharacterized protein</fullName>
    </submittedName>
</protein>
<dbReference type="STRING" id="1280847.SAMN04488036_11217"/>
<dbReference type="OrthoDB" id="7667358at2"/>
<keyword evidence="2" id="KW-1185">Reference proteome</keyword>
<evidence type="ECO:0000313" key="1">
    <source>
        <dbReference type="EMBL" id="SFL39419.1"/>
    </source>
</evidence>
<dbReference type="RefSeq" id="WP_093325990.1">
    <property type="nucleotide sequence ID" value="NZ_FOSZ01000012.1"/>
</dbReference>
<sequence>MTQVNFEELVQTGDRLIAEIATSEGKQRYQLHQDLHRVIENIRMHGDRVPRRFRDIDLELLEEEIEDQFDNMPV</sequence>
<gene>
    <name evidence="1" type="ORF">SAMN04488036_11217</name>
</gene>
<dbReference type="EMBL" id="FOSZ01000012">
    <property type="protein sequence ID" value="SFL39419.1"/>
    <property type="molecule type" value="Genomic_DNA"/>
</dbReference>
<accession>A0A1I4HAW2</accession>
<proteinExistence type="predicted"/>
<organism evidence="1 2">
    <name type="scientific">Shimia haliotis</name>
    <dbReference type="NCBI Taxonomy" id="1280847"/>
    <lineage>
        <taxon>Bacteria</taxon>
        <taxon>Pseudomonadati</taxon>
        <taxon>Pseudomonadota</taxon>
        <taxon>Alphaproteobacteria</taxon>
        <taxon>Rhodobacterales</taxon>
        <taxon>Roseobacteraceae</taxon>
    </lineage>
</organism>
<reference evidence="2" key="1">
    <citation type="submission" date="2016-10" db="EMBL/GenBank/DDBJ databases">
        <authorList>
            <person name="Varghese N."/>
            <person name="Submissions S."/>
        </authorList>
    </citation>
    <scope>NUCLEOTIDE SEQUENCE [LARGE SCALE GENOMIC DNA]</scope>
    <source>
        <strain evidence="2">DSM 28453</strain>
    </source>
</reference>
<dbReference type="Proteomes" id="UP000198851">
    <property type="component" value="Unassembled WGS sequence"/>
</dbReference>